<evidence type="ECO:0000256" key="3">
    <source>
        <dbReference type="ARBA" id="ARBA00023212"/>
    </source>
</evidence>
<protein>
    <recommendedName>
        <fullName evidence="9">Dynein regulatory complex subunit 7</fullName>
    </recommendedName>
</protein>
<dbReference type="PANTHER" id="PTHR35249">
    <property type="entry name" value="DYNEIN REGULATORY COMPLEX SUBUNIT 7"/>
    <property type="match status" value="1"/>
</dbReference>
<evidence type="ECO:0000259" key="5">
    <source>
        <dbReference type="Pfam" id="PF24667"/>
    </source>
</evidence>
<evidence type="ECO:0000259" key="6">
    <source>
        <dbReference type="Pfam" id="PF24671"/>
    </source>
</evidence>
<dbReference type="PANTHER" id="PTHR35249:SF2">
    <property type="entry name" value="DYNEIN REGULATORY COMPLEX SUBUNIT 7"/>
    <property type="match status" value="1"/>
</dbReference>
<feature type="domain" description="Dynein regulatory complex subunit 7 MORN" evidence="5">
    <location>
        <begin position="275"/>
        <end position="562"/>
    </location>
</feature>
<name>A0AAV8WDU1_9CUCU</name>
<dbReference type="InterPro" id="IPR056291">
    <property type="entry name" value="MORN_DRC7"/>
</dbReference>
<organism evidence="7 8">
    <name type="scientific">Exocentrus adspersus</name>
    <dbReference type="NCBI Taxonomy" id="1586481"/>
    <lineage>
        <taxon>Eukaryota</taxon>
        <taxon>Metazoa</taxon>
        <taxon>Ecdysozoa</taxon>
        <taxon>Arthropoda</taxon>
        <taxon>Hexapoda</taxon>
        <taxon>Insecta</taxon>
        <taxon>Pterygota</taxon>
        <taxon>Neoptera</taxon>
        <taxon>Endopterygota</taxon>
        <taxon>Coleoptera</taxon>
        <taxon>Polyphaga</taxon>
        <taxon>Cucujiformia</taxon>
        <taxon>Chrysomeloidea</taxon>
        <taxon>Cerambycidae</taxon>
        <taxon>Lamiinae</taxon>
        <taxon>Acanthocinini</taxon>
        <taxon>Exocentrus</taxon>
    </lineage>
</organism>
<evidence type="ECO:0000256" key="1">
    <source>
        <dbReference type="ARBA" id="ARBA00004245"/>
    </source>
</evidence>
<keyword evidence="2" id="KW-0963">Cytoplasm</keyword>
<keyword evidence="8" id="KW-1185">Reference proteome</keyword>
<dbReference type="GO" id="GO:0005856">
    <property type="term" value="C:cytoskeleton"/>
    <property type="evidence" value="ECO:0007669"/>
    <property type="project" value="UniProtKB-SubCell"/>
</dbReference>
<dbReference type="InterPro" id="IPR056292">
    <property type="entry name" value="DRC7_C"/>
</dbReference>
<dbReference type="InterPro" id="IPR056290">
    <property type="entry name" value="CEPT76/DRC7_peptidase-like_dom"/>
</dbReference>
<feature type="domain" description="CEP76/DRC7 peptidase-like" evidence="4">
    <location>
        <begin position="148"/>
        <end position="221"/>
    </location>
</feature>
<dbReference type="Pfam" id="PF24656">
    <property type="entry name" value="CEPT76_peptidase"/>
    <property type="match status" value="1"/>
</dbReference>
<dbReference type="Pfam" id="PF24671">
    <property type="entry name" value="DRC7_C"/>
    <property type="match status" value="1"/>
</dbReference>
<evidence type="ECO:0008006" key="9">
    <source>
        <dbReference type="Google" id="ProtNLM"/>
    </source>
</evidence>
<dbReference type="InterPro" id="IPR033551">
    <property type="entry name" value="DRC7/lobo"/>
</dbReference>
<evidence type="ECO:0000256" key="2">
    <source>
        <dbReference type="ARBA" id="ARBA00022490"/>
    </source>
</evidence>
<dbReference type="EMBL" id="JANEYG010000003">
    <property type="protein sequence ID" value="KAJ8924230.1"/>
    <property type="molecule type" value="Genomic_DNA"/>
</dbReference>
<dbReference type="AlphaFoldDB" id="A0AAV8WDU1"/>
<accession>A0AAV8WDU1</accession>
<sequence>MSQKLLPRRLCSPHTTFLRQSGHAFELATAVCSLLVGLGYDAYVVSGYAIKDVALRIMSRVDSPYPPVIELEEEEKEAKVKDKYKLKPPKDLRSQFLLMMEQRERDKVKAEESRLAEIEKDRILISLMPGISQEEEKRPPDELEGQRIHAWILLRAGAKGTNENMFLEPSSGLVHKTDSDLYCGIESLWNHLNYWVNMQDCSEGLGSVDYDLTNTKNWEHLLIGEPIEWRKQKPKDLEEEEEGATDMMDEKHLDMPLYWSTRIHIPHDVLKMRFPSGVNVELYKRTMVEEFAPYVSGDGLVTRINRYKDFNCSDLLSIEERYENRGDKLCRSVHDRHTNLVTDFHERGREDRVIKHIYFKNGEDEWAQRTIIYNARGRYDSLAKLEVMGDTLTEYYENREDKMYYRQTTYAKKEEAFSGKSPEDASHGPRRPILTIVQKFDRNEEKPADEDIAMRTFALLDRQIHLKYHYGKGHVTASTRTFIKPPLAEIGEGMIFRPELTYGYQAEIGAKPPRPLKLFLLFEQQLKEEEVVISNIRDVENQIAEFLLQRAHELAFPKLDVSLFNKEQNLEYKLAMLEKEEQQRLYKEKEVGEEINYIAPYLVQLSYVERPTKKDVQHVKQQCLEDFKQMLVNRANVIQKTFERMTEQLQAEQAWYTLNHDSLSSPEEAEYFEKVNNVIFFLRTLEIRLNRHKDLSPIR</sequence>
<dbReference type="Pfam" id="PF24667">
    <property type="entry name" value="MORN_DRC7"/>
    <property type="match status" value="1"/>
</dbReference>
<reference evidence="7 8" key="1">
    <citation type="journal article" date="2023" name="Insect Mol. Biol.">
        <title>Genome sequencing provides insights into the evolution of gene families encoding plant cell wall-degrading enzymes in longhorned beetles.</title>
        <authorList>
            <person name="Shin N.R."/>
            <person name="Okamura Y."/>
            <person name="Kirsch R."/>
            <person name="Pauchet Y."/>
        </authorList>
    </citation>
    <scope>NUCLEOTIDE SEQUENCE [LARGE SCALE GENOMIC DNA]</scope>
    <source>
        <strain evidence="7">EAD_L_NR</strain>
    </source>
</reference>
<dbReference type="Proteomes" id="UP001159042">
    <property type="component" value="Unassembled WGS sequence"/>
</dbReference>
<dbReference type="GO" id="GO:0030317">
    <property type="term" value="P:flagellated sperm motility"/>
    <property type="evidence" value="ECO:0007669"/>
    <property type="project" value="TreeGrafter"/>
</dbReference>
<comment type="caution">
    <text evidence="7">The sequence shown here is derived from an EMBL/GenBank/DDBJ whole genome shotgun (WGS) entry which is preliminary data.</text>
</comment>
<keyword evidence="3" id="KW-0206">Cytoskeleton</keyword>
<evidence type="ECO:0000313" key="8">
    <source>
        <dbReference type="Proteomes" id="UP001159042"/>
    </source>
</evidence>
<evidence type="ECO:0000313" key="7">
    <source>
        <dbReference type="EMBL" id="KAJ8924230.1"/>
    </source>
</evidence>
<dbReference type="GO" id="GO:0031514">
    <property type="term" value="C:motile cilium"/>
    <property type="evidence" value="ECO:0007669"/>
    <property type="project" value="TreeGrafter"/>
</dbReference>
<gene>
    <name evidence="7" type="ORF">NQ315_007021</name>
</gene>
<comment type="subcellular location">
    <subcellularLocation>
        <location evidence="1">Cytoplasm</location>
        <location evidence="1">Cytoskeleton</location>
    </subcellularLocation>
</comment>
<proteinExistence type="predicted"/>
<feature type="domain" description="Dynein regulatory complex subunit 7 C-terminal" evidence="6">
    <location>
        <begin position="612"/>
        <end position="698"/>
    </location>
</feature>
<evidence type="ECO:0000259" key="4">
    <source>
        <dbReference type="Pfam" id="PF24656"/>
    </source>
</evidence>